<keyword evidence="2 4" id="KW-0442">Lipid degradation</keyword>
<dbReference type="PANTHER" id="PTHR14226">
    <property type="entry name" value="NEUROPATHY TARGET ESTERASE/SWISS CHEESE D.MELANOGASTER"/>
    <property type="match status" value="1"/>
</dbReference>
<dbReference type="Pfam" id="PF01734">
    <property type="entry name" value="Patatin"/>
    <property type="match status" value="1"/>
</dbReference>
<dbReference type="Pfam" id="PF19890">
    <property type="entry name" value="DUF6363"/>
    <property type="match status" value="1"/>
</dbReference>
<feature type="active site" description="Nucleophile" evidence="4">
    <location>
        <position position="34"/>
    </location>
</feature>
<dbReference type="GO" id="GO:0016042">
    <property type="term" value="P:lipid catabolic process"/>
    <property type="evidence" value="ECO:0007669"/>
    <property type="project" value="UniProtKB-UniRule"/>
</dbReference>
<dbReference type="InterPro" id="IPR050301">
    <property type="entry name" value="NTE"/>
</dbReference>
<evidence type="ECO:0000313" key="6">
    <source>
        <dbReference type="EMBL" id="KFI71424.1"/>
    </source>
</evidence>
<protein>
    <submittedName>
        <fullName evidence="6">Phospholipase</fullName>
    </submittedName>
</protein>
<feature type="active site" description="Proton acceptor" evidence="4">
    <location>
        <position position="157"/>
    </location>
</feature>
<evidence type="ECO:0000313" key="7">
    <source>
        <dbReference type="Proteomes" id="UP000029060"/>
    </source>
</evidence>
<dbReference type="InterPro" id="IPR016035">
    <property type="entry name" value="Acyl_Trfase/lysoPLipase"/>
</dbReference>
<evidence type="ECO:0000259" key="5">
    <source>
        <dbReference type="PROSITE" id="PS51635"/>
    </source>
</evidence>
<organism evidence="6 7">
    <name type="scientific">Bifidobacterium merycicum</name>
    <dbReference type="NCBI Taxonomy" id="78345"/>
    <lineage>
        <taxon>Bacteria</taxon>
        <taxon>Bacillati</taxon>
        <taxon>Actinomycetota</taxon>
        <taxon>Actinomycetes</taxon>
        <taxon>Bifidobacteriales</taxon>
        <taxon>Bifidobacteriaceae</taxon>
        <taxon>Bifidobacterium</taxon>
    </lineage>
</organism>
<keyword evidence="3 4" id="KW-0443">Lipid metabolism</keyword>
<accession>A0A087BK74</accession>
<dbReference type="CDD" id="cd07208">
    <property type="entry name" value="Pat_hypo_Ecoli_yjju_like"/>
    <property type="match status" value="1"/>
</dbReference>
<dbReference type="Proteomes" id="UP000029060">
    <property type="component" value="Unassembled WGS sequence"/>
</dbReference>
<feature type="short sequence motif" description="DGA/G" evidence="4">
    <location>
        <begin position="157"/>
        <end position="159"/>
    </location>
</feature>
<dbReference type="EMBL" id="JGZC01000002">
    <property type="protein sequence ID" value="KFI71424.1"/>
    <property type="molecule type" value="Genomic_DNA"/>
</dbReference>
<dbReference type="RefSeq" id="WP_234945663.1">
    <property type="nucleotide sequence ID" value="NZ_CAMJII010000007.1"/>
</dbReference>
<keyword evidence="7" id="KW-1185">Reference proteome</keyword>
<name>A0A087BK74_9BIFI</name>
<evidence type="ECO:0000256" key="2">
    <source>
        <dbReference type="ARBA" id="ARBA00022963"/>
    </source>
</evidence>
<evidence type="ECO:0000256" key="3">
    <source>
        <dbReference type="ARBA" id="ARBA00023098"/>
    </source>
</evidence>
<proteinExistence type="predicted"/>
<dbReference type="SUPFAM" id="SSF52151">
    <property type="entry name" value="FabD/lysophospholipase-like"/>
    <property type="match status" value="1"/>
</dbReference>
<evidence type="ECO:0000256" key="1">
    <source>
        <dbReference type="ARBA" id="ARBA00022801"/>
    </source>
</evidence>
<dbReference type="GO" id="GO:0016787">
    <property type="term" value="F:hydrolase activity"/>
    <property type="evidence" value="ECO:0007669"/>
    <property type="project" value="UniProtKB-UniRule"/>
</dbReference>
<comment type="caution">
    <text evidence="6">The sequence shown here is derived from an EMBL/GenBank/DDBJ whole genome shotgun (WGS) entry which is preliminary data.</text>
</comment>
<dbReference type="PROSITE" id="PS51635">
    <property type="entry name" value="PNPLA"/>
    <property type="match status" value="1"/>
</dbReference>
<sequence length="276" mass="30557">MIDVGGGFRAIFGAGVMDRMMEDGVTVDHCYGVSAGSANMVSFISGQHGRTHKFYTEYAFRKEYASLDNYIKNHNYANLEYVYSTLSNHDGEYPVDYEAFAANPTGFTVIACNAEDGSTKYFDKSDVSYDNFDIMKASSAVPVACKPYVIDGVPYYDGGIADPVPVQKALDDGYDRVVVILTRLKDVLREQKKDIGPAAILRRSHPTAAERLLNRSRTYNDEVALAKEYEKDGRVLILAPESLYGLNTLSKSYEGLERMYRAGYAAAEAIPAFLNS</sequence>
<dbReference type="PANTHER" id="PTHR14226:SF25">
    <property type="entry name" value="PHOSPHOESTERASE"/>
    <property type="match status" value="1"/>
</dbReference>
<feature type="domain" description="PNPLA" evidence="5">
    <location>
        <begin position="1"/>
        <end position="170"/>
    </location>
</feature>
<dbReference type="STRING" id="78345.BMERY_1632"/>
<reference evidence="6 7" key="1">
    <citation type="submission" date="2014-03" db="EMBL/GenBank/DDBJ databases">
        <title>Genomics of Bifidobacteria.</title>
        <authorList>
            <person name="Ventura M."/>
            <person name="Milani C."/>
            <person name="Lugli G.A."/>
        </authorList>
    </citation>
    <scope>NUCLEOTIDE SEQUENCE [LARGE SCALE GENOMIC DNA]</scope>
    <source>
        <strain evidence="6 7">LMG 11341</strain>
    </source>
</reference>
<dbReference type="eggNOG" id="COG4667">
    <property type="taxonomic scope" value="Bacteria"/>
</dbReference>
<dbReference type="InterPro" id="IPR002641">
    <property type="entry name" value="PNPLA_dom"/>
</dbReference>
<feature type="short sequence motif" description="GXSXG" evidence="4">
    <location>
        <begin position="32"/>
        <end position="36"/>
    </location>
</feature>
<dbReference type="Gene3D" id="3.40.1090.10">
    <property type="entry name" value="Cytosolic phospholipase A2 catalytic domain"/>
    <property type="match status" value="1"/>
</dbReference>
<comment type="caution">
    <text evidence="4">Lacks conserved residue(s) required for the propagation of feature annotation.</text>
</comment>
<dbReference type="AlphaFoldDB" id="A0A087BK74"/>
<evidence type="ECO:0000256" key="4">
    <source>
        <dbReference type="PROSITE-ProRule" id="PRU01161"/>
    </source>
</evidence>
<dbReference type="InterPro" id="IPR045943">
    <property type="entry name" value="DUF6363"/>
</dbReference>
<keyword evidence="1 4" id="KW-0378">Hydrolase</keyword>
<gene>
    <name evidence="6" type="ORF">BMERY_1632</name>
</gene>
<dbReference type="InterPro" id="IPR037483">
    <property type="entry name" value="YjjU-like"/>
</dbReference>